<comment type="subcellular location">
    <subcellularLocation>
        <location evidence="1">Cell membrane</location>
        <topology evidence="1">Multi-pass membrane protein</topology>
    </subcellularLocation>
</comment>
<gene>
    <name evidence="10" type="ORF">PCOR1329_LOCUS2903</name>
</gene>
<evidence type="ECO:0000313" key="10">
    <source>
        <dbReference type="EMBL" id="CAK0792254.1"/>
    </source>
</evidence>
<name>A0ABN9PI70_9DINO</name>
<dbReference type="Pfam" id="PF03600">
    <property type="entry name" value="CitMHS"/>
    <property type="match status" value="1"/>
</dbReference>
<keyword evidence="2" id="KW-0813">Transport</keyword>
<feature type="transmembrane region" description="Helical" evidence="8">
    <location>
        <begin position="96"/>
        <end position="116"/>
    </location>
</feature>
<dbReference type="PANTHER" id="PTHR43302">
    <property type="entry name" value="TRANSPORTER ARSB-RELATED"/>
    <property type="match status" value="1"/>
</dbReference>
<evidence type="ECO:0000313" key="11">
    <source>
        <dbReference type="Proteomes" id="UP001189429"/>
    </source>
</evidence>
<dbReference type="Proteomes" id="UP001189429">
    <property type="component" value="Unassembled WGS sequence"/>
</dbReference>
<feature type="transmembrane region" description="Helical" evidence="8">
    <location>
        <begin position="390"/>
        <end position="409"/>
    </location>
</feature>
<feature type="region of interest" description="Disordered" evidence="7">
    <location>
        <begin position="73"/>
        <end position="92"/>
    </location>
</feature>
<feature type="transmembrane region" description="Helical" evidence="8">
    <location>
        <begin position="189"/>
        <end position="215"/>
    </location>
</feature>
<keyword evidence="11" id="KW-1185">Reference proteome</keyword>
<proteinExistence type="predicted"/>
<accession>A0ABN9PI70</accession>
<comment type="caution">
    <text evidence="10">The sequence shown here is derived from an EMBL/GenBank/DDBJ whole genome shotgun (WGS) entry which is preliminary data.</text>
</comment>
<feature type="transmembrane region" description="Helical" evidence="8">
    <location>
        <begin position="227"/>
        <end position="246"/>
    </location>
</feature>
<reference evidence="10" key="1">
    <citation type="submission" date="2023-10" db="EMBL/GenBank/DDBJ databases">
        <authorList>
            <person name="Chen Y."/>
            <person name="Shah S."/>
            <person name="Dougan E. K."/>
            <person name="Thang M."/>
            <person name="Chan C."/>
        </authorList>
    </citation>
    <scope>NUCLEOTIDE SEQUENCE [LARGE SCALE GENOMIC DNA]</scope>
</reference>
<evidence type="ECO:0000256" key="6">
    <source>
        <dbReference type="ARBA" id="ARBA00023136"/>
    </source>
</evidence>
<keyword evidence="4 8" id="KW-0812">Transmembrane</keyword>
<evidence type="ECO:0000259" key="9">
    <source>
        <dbReference type="Pfam" id="PF03600"/>
    </source>
</evidence>
<dbReference type="PANTHER" id="PTHR43302:SF5">
    <property type="entry name" value="TRANSPORTER ARSB-RELATED"/>
    <property type="match status" value="1"/>
</dbReference>
<organism evidence="10 11">
    <name type="scientific">Prorocentrum cordatum</name>
    <dbReference type="NCBI Taxonomy" id="2364126"/>
    <lineage>
        <taxon>Eukaryota</taxon>
        <taxon>Sar</taxon>
        <taxon>Alveolata</taxon>
        <taxon>Dinophyceae</taxon>
        <taxon>Prorocentrales</taxon>
        <taxon>Prorocentraceae</taxon>
        <taxon>Prorocentrum</taxon>
    </lineage>
</organism>
<evidence type="ECO:0000256" key="4">
    <source>
        <dbReference type="ARBA" id="ARBA00022692"/>
    </source>
</evidence>
<evidence type="ECO:0000256" key="7">
    <source>
        <dbReference type="SAM" id="MobiDB-lite"/>
    </source>
</evidence>
<feature type="non-terminal residue" evidence="10">
    <location>
        <position position="493"/>
    </location>
</feature>
<evidence type="ECO:0000256" key="5">
    <source>
        <dbReference type="ARBA" id="ARBA00022989"/>
    </source>
</evidence>
<evidence type="ECO:0000256" key="3">
    <source>
        <dbReference type="ARBA" id="ARBA00022475"/>
    </source>
</evidence>
<feature type="transmembrane region" description="Helical" evidence="8">
    <location>
        <begin position="429"/>
        <end position="448"/>
    </location>
</feature>
<keyword evidence="6 8" id="KW-0472">Membrane</keyword>
<feature type="transmembrane region" description="Helical" evidence="8">
    <location>
        <begin position="468"/>
        <end position="492"/>
    </location>
</feature>
<keyword evidence="3" id="KW-1003">Cell membrane</keyword>
<evidence type="ECO:0000256" key="2">
    <source>
        <dbReference type="ARBA" id="ARBA00022448"/>
    </source>
</evidence>
<keyword evidence="5 8" id="KW-1133">Transmembrane helix</keyword>
<sequence length="493" mass="52173">MILVPAGHAALLDAEALAAAAATRTAGPDVDDIDALGKWLCSAALASVAVLAAATELTAARLRSQAGAQDDSAKKAADLEELEERDSSGDMSDPRLARWVAVVAGWALLAVFSVVYWATGQLAPLSICAVGLGVLFTMRPVEFAGGAVRFNMATVPWLCIFWLLATRAMPFSVVWTGIMGQQGVDILPWTMLVTFASSVYMCTSLEVTGGLDAFAHQMTKTFGDSPTLLFFALASLAAALTCLIPDDVVTMTLAPTVCALCAELRLDAKPYLHAIFYNANIWAVTLVTGNITNVIVADVTHKGFLSFAASMIKPGAAAGATSMVLLWATFSSSLQAASQEAVARTQGAAELPLQRMNTMGIVQYRLRARICAARFGFVFVWASLDGLHHWPIWLTMGTFAGASLAMDLAMDAMGLDDARSFTMQVLQAVPFDMFFFYLALFVLVQQLLHAGVVDVLARDLAPLANSPFLAAGAIGFLALLAAQAVSSVPMTIS</sequence>
<feature type="transmembrane region" description="Helical" evidence="8">
    <location>
        <begin position="275"/>
        <end position="296"/>
    </location>
</feature>
<dbReference type="EMBL" id="CAUYUJ010000736">
    <property type="protein sequence ID" value="CAK0792254.1"/>
    <property type="molecule type" value="Genomic_DNA"/>
</dbReference>
<feature type="transmembrane region" description="Helical" evidence="8">
    <location>
        <begin position="150"/>
        <end position="169"/>
    </location>
</feature>
<dbReference type="InterPro" id="IPR004680">
    <property type="entry name" value="Cit_transptr-like_dom"/>
</dbReference>
<protein>
    <recommendedName>
        <fullName evidence="9">Citrate transporter-like domain-containing protein</fullName>
    </recommendedName>
</protein>
<feature type="domain" description="Citrate transporter-like" evidence="9">
    <location>
        <begin position="175"/>
        <end position="491"/>
    </location>
</feature>
<feature type="transmembrane region" description="Helical" evidence="8">
    <location>
        <begin position="122"/>
        <end position="138"/>
    </location>
</feature>
<evidence type="ECO:0000256" key="8">
    <source>
        <dbReference type="SAM" id="Phobius"/>
    </source>
</evidence>
<evidence type="ECO:0000256" key="1">
    <source>
        <dbReference type="ARBA" id="ARBA00004651"/>
    </source>
</evidence>